<dbReference type="PANTHER" id="PTHR33938">
    <property type="entry name" value="FERULOYL ESTERASE B-RELATED"/>
    <property type="match status" value="1"/>
</dbReference>
<evidence type="ECO:0000256" key="8">
    <source>
        <dbReference type="SAM" id="SignalP"/>
    </source>
</evidence>
<dbReference type="Proteomes" id="UP001480595">
    <property type="component" value="Unassembled WGS sequence"/>
</dbReference>
<keyword evidence="3" id="KW-0119">Carbohydrate metabolism</keyword>
<comment type="caution">
    <text evidence="9">The sequence shown here is derived from an EMBL/GenBank/DDBJ whole genome shotgun (WGS) entry which is preliminary data.</text>
</comment>
<gene>
    <name evidence="9" type="ORF">PG994_012258</name>
</gene>
<dbReference type="InterPro" id="IPR011118">
    <property type="entry name" value="Tannase/feruloyl_esterase"/>
</dbReference>
<evidence type="ECO:0000256" key="5">
    <source>
        <dbReference type="ARBA" id="ARBA00022801"/>
    </source>
</evidence>
<evidence type="ECO:0000256" key="1">
    <source>
        <dbReference type="ARBA" id="ARBA00013091"/>
    </source>
</evidence>
<accession>A0ABR1TVE7</accession>
<dbReference type="GeneID" id="92096730"/>
<keyword evidence="3" id="KW-0624">Polysaccharide degradation</keyword>
<comment type="catalytic activity">
    <reaction evidence="7">
        <text>feruloyl-polysaccharide + H2O = ferulate + polysaccharide.</text>
        <dbReference type="EC" id="3.1.1.73"/>
    </reaction>
</comment>
<evidence type="ECO:0000313" key="9">
    <source>
        <dbReference type="EMBL" id="KAK8050528.1"/>
    </source>
</evidence>
<evidence type="ECO:0000256" key="3">
    <source>
        <dbReference type="ARBA" id="ARBA00022651"/>
    </source>
</evidence>
<evidence type="ECO:0000256" key="7">
    <source>
        <dbReference type="ARBA" id="ARBA00034075"/>
    </source>
</evidence>
<evidence type="ECO:0000256" key="4">
    <source>
        <dbReference type="ARBA" id="ARBA00022729"/>
    </source>
</evidence>
<keyword evidence="5" id="KW-0378">Hydrolase</keyword>
<dbReference type="RefSeq" id="XP_066712777.1">
    <property type="nucleotide sequence ID" value="XM_066863667.1"/>
</dbReference>
<evidence type="ECO:0000256" key="6">
    <source>
        <dbReference type="ARBA" id="ARBA00023157"/>
    </source>
</evidence>
<dbReference type="EC" id="3.1.1.73" evidence="1"/>
<dbReference type="PANTHER" id="PTHR33938:SF15">
    <property type="entry name" value="FERULOYL ESTERASE B-RELATED"/>
    <property type="match status" value="1"/>
</dbReference>
<feature type="chain" id="PRO_5047246706" description="feruloyl esterase" evidence="8">
    <location>
        <begin position="20"/>
        <end position="110"/>
    </location>
</feature>
<reference evidence="9 10" key="1">
    <citation type="submission" date="2023-01" db="EMBL/GenBank/DDBJ databases">
        <title>Analysis of 21 Apiospora genomes using comparative genomics revels a genus with tremendous synthesis potential of carbohydrate active enzymes and secondary metabolites.</title>
        <authorList>
            <person name="Sorensen T."/>
        </authorList>
    </citation>
    <scope>NUCLEOTIDE SEQUENCE [LARGE SCALE GENOMIC DNA]</scope>
    <source>
        <strain evidence="9 10">CBS 135458</strain>
    </source>
</reference>
<evidence type="ECO:0000313" key="10">
    <source>
        <dbReference type="Proteomes" id="UP001480595"/>
    </source>
</evidence>
<evidence type="ECO:0000256" key="2">
    <source>
        <dbReference type="ARBA" id="ARBA00022487"/>
    </source>
</evidence>
<keyword evidence="3" id="KW-0858">Xylan degradation</keyword>
<sequence>MASLLLLAPILGFLGHVTAAAVAGCASLSGWAFSNDTASVYLATDVPQGTNFSTSDGPQTNDLPGFCRIALSIKTSPETSAKAEVWLPEPDEWNARLLTVGNGGFAGSIN</sequence>
<keyword evidence="2" id="KW-0719">Serine esterase</keyword>
<organism evidence="9 10">
    <name type="scientific">Apiospora phragmitis</name>
    <dbReference type="NCBI Taxonomy" id="2905665"/>
    <lineage>
        <taxon>Eukaryota</taxon>
        <taxon>Fungi</taxon>
        <taxon>Dikarya</taxon>
        <taxon>Ascomycota</taxon>
        <taxon>Pezizomycotina</taxon>
        <taxon>Sordariomycetes</taxon>
        <taxon>Xylariomycetidae</taxon>
        <taxon>Amphisphaeriales</taxon>
        <taxon>Apiosporaceae</taxon>
        <taxon>Apiospora</taxon>
    </lineage>
</organism>
<keyword evidence="6" id="KW-1015">Disulfide bond</keyword>
<protein>
    <recommendedName>
        <fullName evidence="1">feruloyl esterase</fullName>
        <ecNumber evidence="1">3.1.1.73</ecNumber>
    </recommendedName>
</protein>
<feature type="signal peptide" evidence="8">
    <location>
        <begin position="1"/>
        <end position="19"/>
    </location>
</feature>
<keyword evidence="4 8" id="KW-0732">Signal</keyword>
<name>A0ABR1TVE7_9PEZI</name>
<keyword evidence="10" id="KW-1185">Reference proteome</keyword>
<proteinExistence type="predicted"/>
<dbReference type="EMBL" id="JAQQWL010000011">
    <property type="protein sequence ID" value="KAK8050528.1"/>
    <property type="molecule type" value="Genomic_DNA"/>
</dbReference>